<comment type="subcellular location">
    <subcellularLocation>
        <location evidence="1">Membrane</location>
        <topology evidence="1">Multi-pass membrane protein</topology>
    </subcellularLocation>
</comment>
<evidence type="ECO:0000256" key="4">
    <source>
        <dbReference type="ARBA" id="ARBA00022692"/>
    </source>
</evidence>
<feature type="transmembrane region" description="Helical" evidence="13">
    <location>
        <begin position="1036"/>
        <end position="1058"/>
    </location>
</feature>
<dbReference type="AlphaFoldDB" id="A0A6P8I162"/>
<dbReference type="Proteomes" id="UP000515163">
    <property type="component" value="Unplaced"/>
</dbReference>
<feature type="repeat" description="ANK" evidence="11">
    <location>
        <begin position="538"/>
        <end position="570"/>
    </location>
</feature>
<dbReference type="SUPFAM" id="SSF48403">
    <property type="entry name" value="Ankyrin repeat"/>
    <property type="match status" value="3"/>
</dbReference>
<keyword evidence="10" id="KW-0407">Ion channel</keyword>
<evidence type="ECO:0000256" key="10">
    <source>
        <dbReference type="ARBA" id="ARBA00023303"/>
    </source>
</evidence>
<reference evidence="16" key="1">
    <citation type="submission" date="2025-08" db="UniProtKB">
        <authorList>
            <consortium name="RefSeq"/>
        </authorList>
    </citation>
    <scope>IDENTIFICATION</scope>
</reference>
<accession>A0A6P8I162</accession>
<feature type="repeat" description="ANK" evidence="11">
    <location>
        <begin position="436"/>
        <end position="468"/>
    </location>
</feature>
<feature type="repeat" description="ANK" evidence="11">
    <location>
        <begin position="571"/>
        <end position="603"/>
    </location>
</feature>
<dbReference type="InterPro" id="IPR036770">
    <property type="entry name" value="Ankyrin_rpt-contain_sf"/>
</dbReference>
<feature type="repeat" description="ANK" evidence="11">
    <location>
        <begin position="327"/>
        <end position="349"/>
    </location>
</feature>
<feature type="region of interest" description="Disordered" evidence="12">
    <location>
        <begin position="142"/>
        <end position="167"/>
    </location>
</feature>
<keyword evidence="5" id="KW-0677">Repeat</keyword>
<sequence>MAENKEGDVLTTPLLKKREDVEMSSVNSMPSIAIVPSRPSKTHHHLMERETSENSSVSLHQAARDGKIDLVKRRLEQLGKGHKKINQQDTYNTTPLHYAVRYNHVEVVKLLLEYGADIEAKGEDEATPLHYAARFCFAAKHSSRGTPRTSRRTKDALPKPSASTNDLVGITLKKDEKEECGSSSSLSKATGKERLFGNFTKKRESLLGSRLFKDFQIGEKKTTNVKDNSAVNSTQKNGSQDTMIGFLISQKAKVNAKDSYGSTPLHYAVAKKNIEAVKELLKQPSIDIEAKDKTKMTPLHAAASHGTVVVTKCLIEASANLRSLDEEQMTPLHFACVEGHLDIAKLLFEAAELEGGWSTVSKMVTDQDREEETPLHLAVEGRNPELAKLCLDKGANVNAVKMNMSTALHLAATDGDRAIVRMLIQHDANVEAKNALQETPLHRAALFNRTDVIEDLLKHGACIECRDKDKDTPLLIAAGKNHIDAMKLLLENGADLGAKDVNDCTPLFKAASEGCIEAIQLLLKEPKGKSLVEECDKYENTPLHIAARKGYVRIIALLFKYEACIDSKNDEGATPLHLAAKYGKIRSVCALLNRDPSIINDEDDGSNTPLHLAALYGHSTVVKELLDRGAAVDARNATLWTPLDCAAARGCVEVATVLLQHDCPVDPTDKSKTTPLHLASREGHVEMVKLLMSHKAKINLKDSAGKNCLDIAIENNHKEVVQTIINHADWKKAMKNRYQDGKNVTSPMRKLIKKLPEVAGYVFNRCVTSNGHPVDNPKYAITLDYEFLDDVNLDWAAGSSESQDDQDEDHGLDAVMEKIKSALPENATKQTQLKANHPLMLMVNKERVKLLSHPLVTYLLRYKWKKFGRYVYYSKLILYCIFLFFLTGYALVTTKSMPTFKCVNATFCACQVNFGEIKTGSDVVWRMIGRPLVILTACISLLLEFLNFCYVWRLYLQWHRLIEVSAYVVSLIYVIDEITVDGTTINVPNGSRCFVWHNSVGAAAVYLSWTNLVLFMRKFPKLGIYVVMFTHIFKTFARFFVVFFLFIVGFGLAFHILIYEQVPFATPGRSMLKTTMGMLGEFEYDTVYNENEVPPIAWPLYVCFLVINCIIIMNLLVGLAVDDIKGVQEKSALKRLAMQVDLVLDVEKALPAMLRRRFVSTEEVVYPNENKYWTIWSFWNTGNTSPARIINDAMNPEKTPIEKLQRQQDQLKEDVTNLNIKLKSVLQHTTHLEMMMKAMMKHHGVSVEEEQEGEDDE</sequence>
<keyword evidence="4 13" id="KW-0812">Transmembrane</keyword>
<dbReference type="Pfam" id="PF00520">
    <property type="entry name" value="Ion_trans"/>
    <property type="match status" value="1"/>
</dbReference>
<keyword evidence="9 13" id="KW-0472">Membrane</keyword>
<keyword evidence="2" id="KW-0813">Transport</keyword>
<evidence type="ECO:0000256" key="6">
    <source>
        <dbReference type="ARBA" id="ARBA00022989"/>
    </source>
</evidence>
<dbReference type="GO" id="GO:0005216">
    <property type="term" value="F:monoatomic ion channel activity"/>
    <property type="evidence" value="ECO:0007669"/>
    <property type="project" value="InterPro"/>
</dbReference>
<evidence type="ECO:0000313" key="16">
    <source>
        <dbReference type="RefSeq" id="XP_031561478.1"/>
    </source>
</evidence>
<protein>
    <submittedName>
        <fullName evidence="16">Transient receptor potential cation channel subfamily A member 1 homolog</fullName>
    </submittedName>
</protein>
<dbReference type="GeneID" id="116297397"/>
<dbReference type="PROSITE" id="PS50088">
    <property type="entry name" value="ANK_REPEAT"/>
    <property type="match status" value="12"/>
</dbReference>
<feature type="repeat" description="ANK" evidence="11">
    <location>
        <begin position="294"/>
        <end position="326"/>
    </location>
</feature>
<evidence type="ECO:0000256" key="13">
    <source>
        <dbReference type="SAM" id="Phobius"/>
    </source>
</evidence>
<dbReference type="OrthoDB" id="1661883at2759"/>
<feature type="transmembrane region" description="Helical" evidence="13">
    <location>
        <begin position="1098"/>
        <end position="1121"/>
    </location>
</feature>
<feature type="transmembrane region" description="Helical" evidence="13">
    <location>
        <begin position="995"/>
        <end position="1015"/>
    </location>
</feature>
<evidence type="ECO:0000256" key="3">
    <source>
        <dbReference type="ARBA" id="ARBA00022606"/>
    </source>
</evidence>
<dbReference type="InterPro" id="IPR005821">
    <property type="entry name" value="Ion_trans_dom"/>
</dbReference>
<keyword evidence="6 13" id="KW-1133">Transmembrane helix</keyword>
<keyword evidence="7 11" id="KW-0040">ANK repeat</keyword>
<dbReference type="Pfam" id="PF13857">
    <property type="entry name" value="Ank_5"/>
    <property type="match status" value="2"/>
</dbReference>
<gene>
    <name evidence="16" type="primary">LOC116297397</name>
</gene>
<dbReference type="RefSeq" id="XP_031561478.1">
    <property type="nucleotide sequence ID" value="XM_031705618.1"/>
</dbReference>
<feature type="repeat" description="ANK" evidence="11">
    <location>
        <begin position="605"/>
        <end position="637"/>
    </location>
</feature>
<evidence type="ECO:0000256" key="12">
    <source>
        <dbReference type="SAM" id="MobiDB-lite"/>
    </source>
</evidence>
<evidence type="ECO:0000256" key="7">
    <source>
        <dbReference type="ARBA" id="ARBA00023043"/>
    </source>
</evidence>
<feature type="repeat" description="ANK" evidence="11">
    <location>
        <begin position="91"/>
        <end position="123"/>
    </location>
</feature>
<evidence type="ECO:0000313" key="15">
    <source>
        <dbReference type="Proteomes" id="UP000515163"/>
    </source>
</evidence>
<name>A0A6P8I162_ACTTE</name>
<feature type="repeat" description="ANK" evidence="11">
    <location>
        <begin position="671"/>
        <end position="703"/>
    </location>
</feature>
<dbReference type="PANTHER" id="PTHR47143:SF3">
    <property type="entry name" value="PWWP DOMAIN-CONTAINING PROTEIN"/>
    <property type="match status" value="1"/>
</dbReference>
<feature type="domain" description="Ion transport" evidence="14">
    <location>
        <begin position="903"/>
        <end position="1131"/>
    </location>
</feature>
<feature type="repeat" description="ANK" evidence="11">
    <location>
        <begin position="370"/>
        <end position="402"/>
    </location>
</feature>
<feature type="repeat" description="ANK" evidence="11">
    <location>
        <begin position="469"/>
        <end position="501"/>
    </location>
</feature>
<feature type="transmembrane region" description="Helical" evidence="13">
    <location>
        <begin position="932"/>
        <end position="951"/>
    </location>
</feature>
<dbReference type="KEGG" id="aten:116297397"/>
<evidence type="ECO:0000256" key="5">
    <source>
        <dbReference type="ARBA" id="ARBA00022737"/>
    </source>
</evidence>
<organism evidence="15 16">
    <name type="scientific">Actinia tenebrosa</name>
    <name type="common">Australian red waratah sea anemone</name>
    <dbReference type="NCBI Taxonomy" id="6105"/>
    <lineage>
        <taxon>Eukaryota</taxon>
        <taxon>Metazoa</taxon>
        <taxon>Cnidaria</taxon>
        <taxon>Anthozoa</taxon>
        <taxon>Hexacorallia</taxon>
        <taxon>Actiniaria</taxon>
        <taxon>Actiniidae</taxon>
        <taxon>Actinia</taxon>
    </lineage>
</organism>
<keyword evidence="3" id="KW-0716">Sensory transduction</keyword>
<feature type="repeat" description="ANK" evidence="11">
    <location>
        <begin position="403"/>
        <end position="435"/>
    </location>
</feature>
<dbReference type="PANTHER" id="PTHR47143">
    <property type="entry name" value="TRANSIENT RECEPTOR POTENTIAL CATION CHANNEL PROTEIN PAINLESS"/>
    <property type="match status" value="1"/>
</dbReference>
<feature type="repeat" description="ANK" evidence="11">
    <location>
        <begin position="260"/>
        <end position="293"/>
    </location>
</feature>
<dbReference type="Pfam" id="PF12796">
    <property type="entry name" value="Ank_2"/>
    <property type="match status" value="5"/>
</dbReference>
<dbReference type="InterPro" id="IPR052076">
    <property type="entry name" value="TRP_cation_channel"/>
</dbReference>
<dbReference type="PRINTS" id="PR01415">
    <property type="entry name" value="ANKYRIN"/>
</dbReference>
<dbReference type="Gene3D" id="1.25.40.20">
    <property type="entry name" value="Ankyrin repeat-containing domain"/>
    <property type="match status" value="5"/>
</dbReference>
<dbReference type="Gene3D" id="1.10.287.70">
    <property type="match status" value="1"/>
</dbReference>
<evidence type="ECO:0000256" key="2">
    <source>
        <dbReference type="ARBA" id="ARBA00022448"/>
    </source>
</evidence>
<dbReference type="GO" id="GO:1902495">
    <property type="term" value="C:transmembrane transporter complex"/>
    <property type="evidence" value="ECO:0007669"/>
    <property type="project" value="TreeGrafter"/>
</dbReference>
<keyword evidence="15" id="KW-1185">Reference proteome</keyword>
<dbReference type="InParanoid" id="A0A6P8I162"/>
<evidence type="ECO:0000256" key="9">
    <source>
        <dbReference type="ARBA" id="ARBA00023136"/>
    </source>
</evidence>
<feature type="transmembrane region" description="Helical" evidence="13">
    <location>
        <begin position="870"/>
        <end position="891"/>
    </location>
</feature>
<evidence type="ECO:0000256" key="1">
    <source>
        <dbReference type="ARBA" id="ARBA00004141"/>
    </source>
</evidence>
<proteinExistence type="predicted"/>
<evidence type="ECO:0000259" key="14">
    <source>
        <dbReference type="Pfam" id="PF00520"/>
    </source>
</evidence>
<keyword evidence="8" id="KW-0406">Ion transport</keyword>
<evidence type="ECO:0000256" key="8">
    <source>
        <dbReference type="ARBA" id="ARBA00023065"/>
    </source>
</evidence>
<evidence type="ECO:0000256" key="11">
    <source>
        <dbReference type="PROSITE-ProRule" id="PRU00023"/>
    </source>
</evidence>
<dbReference type="InterPro" id="IPR002110">
    <property type="entry name" value="Ankyrin_rpt"/>
</dbReference>
<dbReference type="PROSITE" id="PS50297">
    <property type="entry name" value="ANK_REP_REGION"/>
    <property type="match status" value="12"/>
</dbReference>
<keyword evidence="16" id="KW-0675">Receptor</keyword>
<dbReference type="SMART" id="SM00248">
    <property type="entry name" value="ANK"/>
    <property type="match status" value="16"/>
</dbReference>